<evidence type="ECO:0000313" key="2">
    <source>
        <dbReference type="EMBL" id="PLW47374.1"/>
    </source>
</evidence>
<feature type="compositionally biased region" description="Polar residues" evidence="1">
    <location>
        <begin position="73"/>
        <end position="83"/>
    </location>
</feature>
<dbReference type="PANTHER" id="PTHR47501">
    <property type="entry name" value="TRANSPOSASE-RELATED"/>
    <property type="match status" value="1"/>
</dbReference>
<evidence type="ECO:0000256" key="1">
    <source>
        <dbReference type="SAM" id="MobiDB-lite"/>
    </source>
</evidence>
<feature type="compositionally biased region" description="Basic residues" evidence="1">
    <location>
        <begin position="103"/>
        <end position="117"/>
    </location>
</feature>
<proteinExistence type="predicted"/>
<evidence type="ECO:0000313" key="3">
    <source>
        <dbReference type="Proteomes" id="UP000235388"/>
    </source>
</evidence>
<dbReference type="Proteomes" id="UP000235388">
    <property type="component" value="Unassembled WGS sequence"/>
</dbReference>
<organism evidence="2 3">
    <name type="scientific">Puccinia coronata f. sp. avenae</name>
    <dbReference type="NCBI Taxonomy" id="200324"/>
    <lineage>
        <taxon>Eukaryota</taxon>
        <taxon>Fungi</taxon>
        <taxon>Dikarya</taxon>
        <taxon>Basidiomycota</taxon>
        <taxon>Pucciniomycotina</taxon>
        <taxon>Pucciniomycetes</taxon>
        <taxon>Pucciniales</taxon>
        <taxon>Pucciniaceae</taxon>
        <taxon>Puccinia</taxon>
    </lineage>
</organism>
<dbReference type="PANTHER" id="PTHR47501:SF5">
    <property type="entry name" value="HAT C-TERMINAL DIMERISATION DOMAIN-CONTAINING PROTEIN"/>
    <property type="match status" value="1"/>
</dbReference>
<feature type="compositionally biased region" description="Polar residues" evidence="1">
    <location>
        <begin position="1"/>
        <end position="30"/>
    </location>
</feature>
<sequence length="415" mass="46851">MASKNTESAHQDPSGNTENVGYATDQSQNHPHCRRSSRASSLVVIPNMVAPSSDSWVRVTRPDTQKRPAVAVSSLNSDSSLQIPSEPDDESVQNGSAADLQKTKPKKKKQHRQKTVAKKTSTPASKKKGKSKETASVANAQDNLDFDQDTNDGSIVIQPRGEKKKTPEFAKIEEYFYPPTWKDCDPEGVLLNYKCRWCKVVYRGHRNTHGNLVCHRDGFTQLGKNNRGCVNREISKKEGVKLSPSVAERRKMETNTSGEVKQPGISGFLTVHPLFDNRVLNQLIMMWQIRQALPWSRIEDPLLRTAFAYANQKANLHGQRWSADQAKDLYSMLKSNIFQELNDLGTKFTLVHNVWTTKGNRFAFIGAAVAFIDSNWNYVFRHLALKLLPWRHIGHLLARPIVSLFKKGKLYEKIS</sequence>
<gene>
    <name evidence="2" type="ORF">PCANC_05866</name>
</gene>
<comment type="caution">
    <text evidence="2">The sequence shown here is derived from an EMBL/GenBank/DDBJ whole genome shotgun (WGS) entry which is preliminary data.</text>
</comment>
<reference evidence="2 3" key="1">
    <citation type="submission" date="2017-11" db="EMBL/GenBank/DDBJ databases">
        <title>De novo assembly and phasing of dikaryotic genomes from two isolates of Puccinia coronata f. sp. avenae, the causal agent of oat crown rust.</title>
        <authorList>
            <person name="Miller M.E."/>
            <person name="Zhang Y."/>
            <person name="Omidvar V."/>
            <person name="Sperschneider J."/>
            <person name="Schwessinger B."/>
            <person name="Raley C."/>
            <person name="Palmer J.M."/>
            <person name="Garnica D."/>
            <person name="Upadhyaya N."/>
            <person name="Rathjen J."/>
            <person name="Taylor J.M."/>
            <person name="Park R.F."/>
            <person name="Dodds P.N."/>
            <person name="Hirsch C.D."/>
            <person name="Kianian S.F."/>
            <person name="Figueroa M."/>
        </authorList>
    </citation>
    <scope>NUCLEOTIDE SEQUENCE [LARGE SCALE GENOMIC DNA]</scope>
    <source>
        <strain evidence="2">12NC29</strain>
    </source>
</reference>
<dbReference type="OrthoDB" id="2503229at2759"/>
<name>A0A2N5VBL5_9BASI</name>
<feature type="region of interest" description="Disordered" evidence="1">
    <location>
        <begin position="1"/>
        <end position="164"/>
    </location>
</feature>
<evidence type="ECO:0008006" key="4">
    <source>
        <dbReference type="Google" id="ProtNLM"/>
    </source>
</evidence>
<accession>A0A2N5VBL5</accession>
<keyword evidence="3" id="KW-1185">Reference proteome</keyword>
<dbReference type="AlphaFoldDB" id="A0A2N5VBL5"/>
<protein>
    <recommendedName>
        <fullName evidence="4">BED-type domain-containing protein</fullName>
    </recommendedName>
</protein>
<dbReference type="EMBL" id="PGCJ01000111">
    <property type="protein sequence ID" value="PLW47374.1"/>
    <property type="molecule type" value="Genomic_DNA"/>
</dbReference>